<gene>
    <name evidence="1" type="ORF">B5808_19825</name>
</gene>
<reference evidence="1 2" key="1">
    <citation type="submission" date="2017-04" db="EMBL/GenBank/DDBJ databases">
        <authorList>
            <person name="Afonso C.L."/>
            <person name="Miller P.J."/>
            <person name="Scott M.A."/>
            <person name="Spackman E."/>
            <person name="Goraichik I."/>
            <person name="Dimitrov K.M."/>
            <person name="Suarez D.L."/>
            <person name="Swayne D.E."/>
        </authorList>
    </citation>
    <scope>NUCLEOTIDE SEQUENCE [LARGE SCALE GENOMIC DNA]</scope>
    <source>
        <strain evidence="2">XA(T)</strain>
        <plasmid evidence="2">Plasmid unnamed1</plasmid>
    </source>
</reference>
<geneLocation type="plasmid" evidence="1">
    <name>unnamed1</name>
</geneLocation>
<dbReference type="Proteomes" id="UP000192775">
    <property type="component" value="Plasmid unnamed1"/>
</dbReference>
<dbReference type="EMBL" id="CP020716">
    <property type="protein sequence ID" value="ARJ07630.1"/>
    <property type="molecule type" value="Genomic_DNA"/>
</dbReference>
<protein>
    <submittedName>
        <fullName evidence="1">Uncharacterized protein</fullName>
    </submittedName>
</protein>
<accession>A0A1X9LZY4</accession>
<dbReference type="KEGG" id="cphy:B5808_19825"/>
<name>A0A1X9LZY4_9MICO</name>
<keyword evidence="1" id="KW-0614">Plasmid</keyword>
<proteinExistence type="predicted"/>
<dbReference type="AlphaFoldDB" id="A0A1X9LZY4"/>
<organism evidence="1 2">
    <name type="scientific">Cnuibacter physcomitrellae</name>
    <dbReference type="NCBI Taxonomy" id="1619308"/>
    <lineage>
        <taxon>Bacteria</taxon>
        <taxon>Bacillati</taxon>
        <taxon>Actinomycetota</taxon>
        <taxon>Actinomycetes</taxon>
        <taxon>Micrococcales</taxon>
        <taxon>Microbacteriaceae</taxon>
        <taxon>Cnuibacter</taxon>
    </lineage>
</organism>
<evidence type="ECO:0000313" key="2">
    <source>
        <dbReference type="Proteomes" id="UP000192775"/>
    </source>
</evidence>
<sequence>MAIGRHQAAGGALKGFAVDRRDATSAYPDWRAQQQSVEQMYVDAGAVPPSLRIWADGVDVRDNPELWPDRYLRPHRGMRPVVWARMRRDVDGLTIGYTVDGKTADTPEEAAGLRVPEGWSLVYATLEQPHDWEPGARQVYAPGRRGGRGR</sequence>
<keyword evidence="2" id="KW-1185">Reference proteome</keyword>
<evidence type="ECO:0000313" key="1">
    <source>
        <dbReference type="EMBL" id="ARJ07630.1"/>
    </source>
</evidence>